<dbReference type="AlphaFoldDB" id="A0AB36KYR8"/>
<accession>A0AB36KYR8</accession>
<protein>
    <recommendedName>
        <fullName evidence="4">Lipoprotein</fullName>
    </recommendedName>
</protein>
<dbReference type="EMBL" id="MSDS01000002">
    <property type="protein sequence ID" value="OPE61604.1"/>
    <property type="molecule type" value="Genomic_DNA"/>
</dbReference>
<gene>
    <name evidence="2" type="ORF">BTW15_02620</name>
</gene>
<evidence type="ECO:0000313" key="3">
    <source>
        <dbReference type="Proteomes" id="UP000189855"/>
    </source>
</evidence>
<sequence length="109" mass="11965">MRIALIILAVALAGCASKTPPKLDDAAQAILDRPMPTSEQQRLWECAGTTQTLLSLPKLFKMQGHPLDWGGYIWAISERARRLGCSKAEMDAPDQGRWSSKSSSNQVKP</sequence>
<comment type="caution">
    <text evidence="2">The sequence shown here is derived from an EMBL/GenBank/DDBJ whole genome shotgun (WGS) entry which is preliminary data.</text>
</comment>
<dbReference type="PROSITE" id="PS51257">
    <property type="entry name" value="PROKAR_LIPOPROTEIN"/>
    <property type="match status" value="1"/>
</dbReference>
<reference evidence="2 3" key="1">
    <citation type="journal article" date="2017" name="Mol. Ecol.">
        <title>Adaptation of the pathogen, Pseudomonas syringae, during experimental evolution on a native vs. alternative host plant.</title>
        <authorList>
            <person name="Meaden S."/>
            <person name="Koskella B."/>
        </authorList>
    </citation>
    <scope>NUCLEOTIDE SEQUENCE [LARGE SCALE GENOMIC DNA]</scope>
    <source>
        <strain evidence="2 3">PT23</strain>
    </source>
</reference>
<feature type="compositionally biased region" description="Polar residues" evidence="1">
    <location>
        <begin position="97"/>
        <end position="109"/>
    </location>
</feature>
<evidence type="ECO:0000313" key="2">
    <source>
        <dbReference type="EMBL" id="OPE61604.1"/>
    </source>
</evidence>
<evidence type="ECO:0008006" key="4">
    <source>
        <dbReference type="Google" id="ProtNLM"/>
    </source>
</evidence>
<organism evidence="2 3">
    <name type="scientific">Pseudomonas syringae pv. tomato</name>
    <dbReference type="NCBI Taxonomy" id="323"/>
    <lineage>
        <taxon>Bacteria</taxon>
        <taxon>Pseudomonadati</taxon>
        <taxon>Pseudomonadota</taxon>
        <taxon>Gammaproteobacteria</taxon>
        <taxon>Pseudomonadales</taxon>
        <taxon>Pseudomonadaceae</taxon>
        <taxon>Pseudomonas</taxon>
    </lineage>
</organism>
<name>A0AB36KYR8_PSEUB</name>
<proteinExistence type="predicted"/>
<evidence type="ECO:0000256" key="1">
    <source>
        <dbReference type="SAM" id="MobiDB-lite"/>
    </source>
</evidence>
<dbReference type="Proteomes" id="UP000189855">
    <property type="component" value="Unassembled WGS sequence"/>
</dbReference>
<feature type="region of interest" description="Disordered" evidence="1">
    <location>
        <begin position="87"/>
        <end position="109"/>
    </location>
</feature>